<proteinExistence type="predicted"/>
<sequence>MDFDLNIENYTLPDLLALFNLTTNFNESELKQAKKHVFKLHPDKSNLPKDYFIFYAKAYKYIYSIHEFKTRGKDTTTDYSNHIQNKEKDKSTILKKMNEQEDFNQWFNTMFDKYSLGDEEDGYEEWLKKEESSTFQANNLSQLQNEFDKFKQHAIKDIVVHKEIQDVCNNLSSGGSNIRRGRIDDYSSSDIFNSSLQYNDVKRAHTETFIPVTDEDFNNRKKYNNIFEMKLDRDNQKMVLPTMEESNRTIKSKRDNEESIATQDAYKLLKQQEEQEKMDALFWKNLRLLK</sequence>
<evidence type="ECO:0000313" key="1">
    <source>
        <dbReference type="EMBL" id="QHU29781.1"/>
    </source>
</evidence>
<protein>
    <recommendedName>
        <fullName evidence="2">J domain-containing protein</fullName>
    </recommendedName>
</protein>
<dbReference type="EMBL" id="MN740497">
    <property type="protein sequence ID" value="QHU29781.1"/>
    <property type="molecule type" value="Genomic_DNA"/>
</dbReference>
<name>A0A6C0LJE4_9ZZZZ</name>
<evidence type="ECO:0008006" key="2">
    <source>
        <dbReference type="Google" id="ProtNLM"/>
    </source>
</evidence>
<reference evidence="1" key="1">
    <citation type="journal article" date="2020" name="Nature">
        <title>Giant virus diversity and host interactions through global metagenomics.</title>
        <authorList>
            <person name="Schulz F."/>
            <person name="Roux S."/>
            <person name="Paez-Espino D."/>
            <person name="Jungbluth S."/>
            <person name="Walsh D.A."/>
            <person name="Denef V.J."/>
            <person name="McMahon K.D."/>
            <person name="Konstantinidis K.T."/>
            <person name="Eloe-Fadrosh E.A."/>
            <person name="Kyrpides N.C."/>
            <person name="Woyke T."/>
        </authorList>
    </citation>
    <scope>NUCLEOTIDE SEQUENCE</scope>
    <source>
        <strain evidence="1">GVMAG-M-3300027810-10</strain>
    </source>
</reference>
<accession>A0A6C0LJE4</accession>
<dbReference type="AlphaFoldDB" id="A0A6C0LJE4"/>
<organism evidence="1">
    <name type="scientific">viral metagenome</name>
    <dbReference type="NCBI Taxonomy" id="1070528"/>
    <lineage>
        <taxon>unclassified sequences</taxon>
        <taxon>metagenomes</taxon>
        <taxon>organismal metagenomes</taxon>
    </lineage>
</organism>